<comment type="subcellular location">
    <subcellularLocation>
        <location evidence="1">Cell outer membrane</location>
        <topology evidence="1">Multi-pass membrane protein</topology>
    </subcellularLocation>
</comment>
<dbReference type="EMBL" id="CP042806">
    <property type="protein sequence ID" value="QEE30290.1"/>
    <property type="molecule type" value="Genomic_DNA"/>
</dbReference>
<dbReference type="InterPro" id="IPR036942">
    <property type="entry name" value="Beta-barrel_TonB_sf"/>
</dbReference>
<reference evidence="8 9" key="1">
    <citation type="submission" date="2019-08" db="EMBL/GenBank/DDBJ databases">
        <title>Complete genome sequence of Terriglobus albidus strain ORNL.</title>
        <authorList>
            <person name="Podar M."/>
        </authorList>
    </citation>
    <scope>NUCLEOTIDE SEQUENCE [LARGE SCALE GENOMIC DNA]</scope>
    <source>
        <strain evidence="8 9">ORNL</strain>
    </source>
</reference>
<dbReference type="SUPFAM" id="SSF56935">
    <property type="entry name" value="Porins"/>
    <property type="match status" value="1"/>
</dbReference>
<evidence type="ECO:0000256" key="1">
    <source>
        <dbReference type="ARBA" id="ARBA00004571"/>
    </source>
</evidence>
<dbReference type="RefSeq" id="WP_147649559.1">
    <property type="nucleotide sequence ID" value="NZ_CP042806.1"/>
</dbReference>
<dbReference type="Pfam" id="PF13620">
    <property type="entry name" value="CarboxypepD_reg"/>
    <property type="match status" value="1"/>
</dbReference>
<dbReference type="InterPro" id="IPR057601">
    <property type="entry name" value="Oar-like_b-barrel"/>
</dbReference>
<dbReference type="GO" id="GO:0044718">
    <property type="term" value="P:siderophore transmembrane transport"/>
    <property type="evidence" value="ECO:0007669"/>
    <property type="project" value="TreeGrafter"/>
</dbReference>
<keyword evidence="4" id="KW-0812">Transmembrane</keyword>
<dbReference type="AlphaFoldDB" id="A0A5B9EHI5"/>
<dbReference type="Proteomes" id="UP000321820">
    <property type="component" value="Chromosome"/>
</dbReference>
<proteinExistence type="predicted"/>
<dbReference type="PANTHER" id="PTHR30069:SF46">
    <property type="entry name" value="OAR PROTEIN"/>
    <property type="match status" value="1"/>
</dbReference>
<evidence type="ECO:0000256" key="6">
    <source>
        <dbReference type="ARBA" id="ARBA00023237"/>
    </source>
</evidence>
<evidence type="ECO:0000256" key="3">
    <source>
        <dbReference type="ARBA" id="ARBA00022452"/>
    </source>
</evidence>
<evidence type="ECO:0000256" key="4">
    <source>
        <dbReference type="ARBA" id="ARBA00022692"/>
    </source>
</evidence>
<dbReference type="Gene3D" id="2.40.170.20">
    <property type="entry name" value="TonB-dependent receptor, beta-barrel domain"/>
    <property type="match status" value="1"/>
</dbReference>
<keyword evidence="3" id="KW-1134">Transmembrane beta strand</keyword>
<name>A0A5B9EHI5_9BACT</name>
<evidence type="ECO:0000259" key="7">
    <source>
        <dbReference type="Pfam" id="PF25183"/>
    </source>
</evidence>
<dbReference type="InterPro" id="IPR008969">
    <property type="entry name" value="CarboxyPept-like_regulatory"/>
</dbReference>
<evidence type="ECO:0000313" key="8">
    <source>
        <dbReference type="EMBL" id="QEE30290.1"/>
    </source>
</evidence>
<gene>
    <name evidence="8" type="ORF">FTW19_21285</name>
</gene>
<keyword evidence="5" id="KW-0472">Membrane</keyword>
<dbReference type="SUPFAM" id="SSF49464">
    <property type="entry name" value="Carboxypeptidase regulatory domain-like"/>
    <property type="match status" value="1"/>
</dbReference>
<keyword evidence="8" id="KW-0675">Receptor</keyword>
<accession>A0A5B9EHI5</accession>
<dbReference type="PANTHER" id="PTHR30069">
    <property type="entry name" value="TONB-DEPENDENT OUTER MEMBRANE RECEPTOR"/>
    <property type="match status" value="1"/>
</dbReference>
<keyword evidence="2" id="KW-0813">Transport</keyword>
<dbReference type="Gene3D" id="2.60.40.1120">
    <property type="entry name" value="Carboxypeptidase-like, regulatory domain"/>
    <property type="match status" value="1"/>
</dbReference>
<evidence type="ECO:0000313" key="9">
    <source>
        <dbReference type="Proteomes" id="UP000321820"/>
    </source>
</evidence>
<evidence type="ECO:0000256" key="2">
    <source>
        <dbReference type="ARBA" id="ARBA00022448"/>
    </source>
</evidence>
<evidence type="ECO:0000256" key="5">
    <source>
        <dbReference type="ARBA" id="ARBA00023136"/>
    </source>
</evidence>
<dbReference type="GO" id="GO:0009279">
    <property type="term" value="C:cell outer membrane"/>
    <property type="evidence" value="ECO:0007669"/>
    <property type="project" value="UniProtKB-SubCell"/>
</dbReference>
<keyword evidence="6" id="KW-0998">Cell outer membrane</keyword>
<feature type="domain" description="TonB-dependent transporter Oar-like beta-barrel" evidence="7">
    <location>
        <begin position="259"/>
        <end position="1154"/>
    </location>
</feature>
<dbReference type="Pfam" id="PF25183">
    <property type="entry name" value="OMP_b-brl_4"/>
    <property type="match status" value="1"/>
</dbReference>
<dbReference type="GO" id="GO:0015344">
    <property type="term" value="F:siderophore uptake transmembrane transporter activity"/>
    <property type="evidence" value="ECO:0007669"/>
    <property type="project" value="TreeGrafter"/>
</dbReference>
<organism evidence="8 9">
    <name type="scientific">Terriglobus albidus</name>
    <dbReference type="NCBI Taxonomy" id="1592106"/>
    <lineage>
        <taxon>Bacteria</taxon>
        <taxon>Pseudomonadati</taxon>
        <taxon>Acidobacteriota</taxon>
        <taxon>Terriglobia</taxon>
        <taxon>Terriglobales</taxon>
        <taxon>Acidobacteriaceae</taxon>
        <taxon>Terriglobus</taxon>
    </lineage>
</organism>
<dbReference type="KEGG" id="talb:FTW19_21285"/>
<keyword evidence="9" id="KW-1185">Reference proteome</keyword>
<dbReference type="InterPro" id="IPR039426">
    <property type="entry name" value="TonB-dep_rcpt-like"/>
</dbReference>
<sequence length="1161" mass="125834">MTRQIRLSLRRQRTITRRFWIAITFLLLLALPMTGRAQQDVGTIGGTVVDPTGSVVPNAKITVTNDATGLKYEATTNENGFYQSQPLPPGTYSVTIGLAGFSTMTTRNVVVDAAAHVTTNAQLQVGTVDSSIVVESTPPALNIVDAQISNTIDTRAVQELPVNGRSVLALATLSPGVVSAAGATNQGFTNRGTQASAIRISGGVPGGNNNLLDGTSNLQNYLGEVAINIKADSVQEFRIMTGVIPAQFGYTSGGVINVVTRSGANQFHGSAYEFFRNDYLDATLALPKTTKPELRFNNYGGTFGGPIIRDKAFFFGNYEEYRFVTGSAINYSVPTVQERGGNFSDLRRVVNGTCTAFKIFDPNTGSATTQRQAFPNNQISASRQDPVSIAAMNLFIPAPNNSVGAYDSCTNANNYLANPKLVSTERTILGRADYRLSDRDSVIARYAYYQNYTNNGSQGFGPLYYRNDTLSNFTAMLAETHIFSPTLVNDLRLSGLRSDFPFQAATANQNYAQKIGLPGVGGDVAPILSISGVPSLNGTVGFRASTTFELLDDLTKTLGAHTMHFGFDGRWVEGFNLQSGNASGSYGFSSNSTAEGSDTVLITTNGNVGSSFATFLAGNVSSASTQLARGIAFRQLQIAGYVQDDWHANQRLTLNLGLRWDFQQQPYEKKNGMGDFDITQVNPVTGYLGAVRFAGLNGEGRNFVHQNWNDWGPRLGFALVLTNDNKTVLRGGYAMYYPTTAQASYDEAAGSSNGFGRITTSYNAATTYGTAFLFKNGVPSPALQPLGSSLGQISFRGQTGYYIVPRARTPQSMQYTLTLSRQLPFKMVMDISYLGNHGRYFNLGTLNINTLDPSYASQGAAYLNALVPNPYAGKVPENSALNGATISRANLLRPYPYMSSVLQSFPRSAHFDGNFMYVTLQRRAAEGLQFQGSYTYGKLMSLPIYTDIATTTGITQTGNGIQNPRNLDGDYSVDAIDVTHRGIVAVLYDLPFGRNRRYLNKGGWMDRLVGGLQFNTTMTLESGRPLNFSGANNSAATRPDLNESLLMQNPTGYTLGKYRRFNYLAFTNPAAYTYGNAPRFYSKLRAPGVVNFDMSVFKTTRITEGTSLELRLEAYNALNHVNLGAPNTSYSGTSVNTNNNMGVITTSYAARTLQLGAKLHF</sequence>
<protein>
    <submittedName>
        <fullName evidence="8">TonB-dependent receptor</fullName>
    </submittedName>
</protein>
<dbReference type="OrthoDB" id="97893at2"/>